<proteinExistence type="predicted"/>
<accession>A0ACB8EBB5</accession>
<reference evidence="1" key="1">
    <citation type="submission" date="2021-08" db="EMBL/GenBank/DDBJ databases">
        <title>The first chromosome-level gecko genome reveals the dynamic sex chromosomes of Neotropical dwarf geckos (Sphaerodactylidae: Sphaerodactylus).</title>
        <authorList>
            <person name="Pinto B.J."/>
            <person name="Keating S.E."/>
            <person name="Gamble T."/>
        </authorList>
    </citation>
    <scope>NUCLEOTIDE SEQUENCE</scope>
    <source>
        <strain evidence="1">TG3544</strain>
    </source>
</reference>
<dbReference type="EMBL" id="CM037627">
    <property type="protein sequence ID" value="KAH7989832.1"/>
    <property type="molecule type" value="Genomic_DNA"/>
</dbReference>
<dbReference type="Proteomes" id="UP000827872">
    <property type="component" value="Linkage Group LG14"/>
</dbReference>
<evidence type="ECO:0000313" key="2">
    <source>
        <dbReference type="Proteomes" id="UP000827872"/>
    </source>
</evidence>
<gene>
    <name evidence="1" type="ORF">K3G42_014909</name>
</gene>
<comment type="caution">
    <text evidence="1">The sequence shown here is derived from an EMBL/GenBank/DDBJ whole genome shotgun (WGS) entry which is preliminary data.</text>
</comment>
<organism evidence="1 2">
    <name type="scientific">Sphaerodactylus townsendi</name>
    <dbReference type="NCBI Taxonomy" id="933632"/>
    <lineage>
        <taxon>Eukaryota</taxon>
        <taxon>Metazoa</taxon>
        <taxon>Chordata</taxon>
        <taxon>Craniata</taxon>
        <taxon>Vertebrata</taxon>
        <taxon>Euteleostomi</taxon>
        <taxon>Lepidosauria</taxon>
        <taxon>Squamata</taxon>
        <taxon>Bifurcata</taxon>
        <taxon>Gekkota</taxon>
        <taxon>Sphaerodactylidae</taxon>
        <taxon>Sphaerodactylus</taxon>
    </lineage>
</organism>
<keyword evidence="2" id="KW-1185">Reference proteome</keyword>
<name>A0ACB8EBB5_9SAUR</name>
<sequence>MGKSLLAEIEAKARNGSGALPFIFHLSTLGRVSSTPVTSFPLAFHFLSWGININLSCRNLPTGLLSFYPSFRSRSTG</sequence>
<protein>
    <submittedName>
        <fullName evidence="1">Uncharacterized protein</fullName>
    </submittedName>
</protein>
<evidence type="ECO:0000313" key="1">
    <source>
        <dbReference type="EMBL" id="KAH7989832.1"/>
    </source>
</evidence>